<dbReference type="Gene3D" id="1.10.443.10">
    <property type="entry name" value="Intergrase catalytic core"/>
    <property type="match status" value="1"/>
</dbReference>
<dbReference type="PROSITE" id="PS51898">
    <property type="entry name" value="TYR_RECOMBINASE"/>
    <property type="match status" value="1"/>
</dbReference>
<organism evidence="5 6">
    <name type="scientific">Alicyclobacillus dauci</name>
    <dbReference type="NCBI Taxonomy" id="1475485"/>
    <lineage>
        <taxon>Bacteria</taxon>
        <taxon>Bacillati</taxon>
        <taxon>Bacillota</taxon>
        <taxon>Bacilli</taxon>
        <taxon>Bacillales</taxon>
        <taxon>Alicyclobacillaceae</taxon>
        <taxon>Alicyclobacillus</taxon>
    </lineage>
</organism>
<name>A0ABY6Z152_9BACL</name>
<dbReference type="InterPro" id="IPR002104">
    <property type="entry name" value="Integrase_catalytic"/>
</dbReference>
<keyword evidence="6" id="KW-1185">Reference proteome</keyword>
<proteinExistence type="inferred from homology"/>
<dbReference type="RefSeq" id="WP_268043751.1">
    <property type="nucleotide sequence ID" value="NZ_CP104064.1"/>
</dbReference>
<evidence type="ECO:0000256" key="3">
    <source>
        <dbReference type="ARBA" id="ARBA00023172"/>
    </source>
</evidence>
<dbReference type="SUPFAM" id="SSF56349">
    <property type="entry name" value="DNA breaking-rejoining enzymes"/>
    <property type="match status" value="1"/>
</dbReference>
<evidence type="ECO:0000313" key="6">
    <source>
        <dbReference type="Proteomes" id="UP001164803"/>
    </source>
</evidence>
<evidence type="ECO:0000259" key="4">
    <source>
        <dbReference type="PROSITE" id="PS51898"/>
    </source>
</evidence>
<evidence type="ECO:0000313" key="5">
    <source>
        <dbReference type="EMBL" id="WAH36412.1"/>
    </source>
</evidence>
<sequence length="468" mass="54191">MLDQMSIEFMTAIGTLKKLDYFFAFLHQSHPDWVDMRNLSRNDIEGFLHFLRTEPMGGVPGGQKATNSHVNTAMGKLRVFIEDIQRYGWSESPLKPVGNLIYPEDYPKRQETNPNTVKYIPDYIWDLVLSNIDQFKREYIPILLVMEATGFRVSDVLMLKLDCLTKDKTGWWIIGDQRKVKYKDHRVPVTEEIAAVVQSQIELVRKVSTAENNPERYLFATFTGKRKGYPITSNTMRNNLNALARKCHILDENGRPYKFKNHAFRHRYGVTLLNNGMDIVIVQQLMAHASPEMTIVYAKILDETKRKEWEKVRATGAFAAIRISEQGKIVPATLEEQVTENGLELEWIRHNFDSIRLDHGICVKNPKIKCTFLDSVLEPPCIKNNCRSFHVDSTFIDYYKQQISKMEEDITAYKKANRLRSIELIEPKLKKYKEILSGLQNGNGIFGLEKSRREYTGDERERVATSVE</sequence>
<reference evidence="5" key="1">
    <citation type="submission" date="2022-08" db="EMBL/GenBank/DDBJ databases">
        <title>Alicyclobacillus dauci DSM2870, complete genome.</title>
        <authorList>
            <person name="Wang Q."/>
            <person name="Cai R."/>
            <person name="Wang Z."/>
        </authorList>
    </citation>
    <scope>NUCLEOTIDE SEQUENCE</scope>
    <source>
        <strain evidence="5">DSM 28700</strain>
    </source>
</reference>
<gene>
    <name evidence="5" type="ORF">NZD86_19665</name>
</gene>
<feature type="domain" description="Tyr recombinase" evidence="4">
    <location>
        <begin position="114"/>
        <end position="310"/>
    </location>
</feature>
<protein>
    <submittedName>
        <fullName evidence="5">Tyrosine-type recombinase/integrase</fullName>
    </submittedName>
</protein>
<keyword evidence="3" id="KW-0233">DNA recombination</keyword>
<dbReference type="PANTHER" id="PTHR30349:SF41">
    <property type="entry name" value="INTEGRASE_RECOMBINASE PROTEIN MJ0367-RELATED"/>
    <property type="match status" value="1"/>
</dbReference>
<evidence type="ECO:0000256" key="1">
    <source>
        <dbReference type="ARBA" id="ARBA00008857"/>
    </source>
</evidence>
<dbReference type="PANTHER" id="PTHR30349">
    <property type="entry name" value="PHAGE INTEGRASE-RELATED"/>
    <property type="match status" value="1"/>
</dbReference>
<keyword evidence="2" id="KW-0238">DNA-binding</keyword>
<comment type="similarity">
    <text evidence="1">Belongs to the 'phage' integrase family.</text>
</comment>
<evidence type="ECO:0000256" key="2">
    <source>
        <dbReference type="ARBA" id="ARBA00023125"/>
    </source>
</evidence>
<accession>A0ABY6Z152</accession>
<dbReference type="EMBL" id="CP104064">
    <property type="protein sequence ID" value="WAH36412.1"/>
    <property type="molecule type" value="Genomic_DNA"/>
</dbReference>
<dbReference type="Proteomes" id="UP001164803">
    <property type="component" value="Chromosome"/>
</dbReference>
<dbReference type="Pfam" id="PF00589">
    <property type="entry name" value="Phage_integrase"/>
    <property type="match status" value="1"/>
</dbReference>
<dbReference type="InterPro" id="IPR011010">
    <property type="entry name" value="DNA_brk_join_enz"/>
</dbReference>
<dbReference type="InterPro" id="IPR013762">
    <property type="entry name" value="Integrase-like_cat_sf"/>
</dbReference>
<dbReference type="InterPro" id="IPR050090">
    <property type="entry name" value="Tyrosine_recombinase_XerCD"/>
</dbReference>